<comment type="function">
    <text evidence="7">Degrades oligopeptides.</text>
</comment>
<dbReference type="InterPro" id="IPR015943">
    <property type="entry name" value="WD40/YVTN_repeat-like_dom_sf"/>
</dbReference>
<evidence type="ECO:0000256" key="2">
    <source>
        <dbReference type="ARBA" id="ARBA00008524"/>
    </source>
</evidence>
<dbReference type="PANTHER" id="PTHR43253:SF1">
    <property type="entry name" value="TRICORN PROTEASE HOMOLOG 2-RELATED"/>
    <property type="match status" value="1"/>
</dbReference>
<dbReference type="EC" id="3.4.21.-" evidence="7"/>
<dbReference type="Gene3D" id="2.130.10.10">
    <property type="entry name" value="YVTN repeat-like/Quinoprotein amine dehydrogenase"/>
    <property type="match status" value="1"/>
</dbReference>
<dbReference type="Gene3D" id="2.30.42.10">
    <property type="match status" value="1"/>
</dbReference>
<proteinExistence type="inferred from homology"/>
<dbReference type="Gene3D" id="2.120.10.60">
    <property type="entry name" value="Tricorn protease N-terminal domain"/>
    <property type="match status" value="1"/>
</dbReference>
<evidence type="ECO:0000256" key="3">
    <source>
        <dbReference type="ARBA" id="ARBA00022490"/>
    </source>
</evidence>
<dbReference type="SMART" id="SM00245">
    <property type="entry name" value="TSPc"/>
    <property type="match status" value="1"/>
</dbReference>
<comment type="caution">
    <text evidence="9">The sequence shown here is derived from an EMBL/GenBank/DDBJ whole genome shotgun (WGS) entry which is preliminary data.</text>
</comment>
<dbReference type="Pfam" id="PF26549">
    <property type="entry name" value="Tricorn_N"/>
    <property type="match status" value="1"/>
</dbReference>
<keyword evidence="5 7" id="KW-0378">Hydrolase</keyword>
<evidence type="ECO:0000256" key="7">
    <source>
        <dbReference type="PIRNR" id="PIRNR036421"/>
    </source>
</evidence>
<dbReference type="RefSeq" id="WP_370563934.1">
    <property type="nucleotide sequence ID" value="NZ_JBFWIB010000005.1"/>
</dbReference>
<dbReference type="Pfam" id="PF14685">
    <property type="entry name" value="PDZ_Tricorn"/>
    <property type="match status" value="1"/>
</dbReference>
<dbReference type="Proteomes" id="UP001566331">
    <property type="component" value="Unassembled WGS sequence"/>
</dbReference>
<dbReference type="SUPFAM" id="SSF82171">
    <property type="entry name" value="DPP6 N-terminal domain-like"/>
    <property type="match status" value="1"/>
</dbReference>
<dbReference type="InterPro" id="IPR012393">
    <property type="entry name" value="Tricorn_protease"/>
</dbReference>
<dbReference type="CDD" id="cd07562">
    <property type="entry name" value="Peptidase_S41_TRI"/>
    <property type="match status" value="1"/>
</dbReference>
<dbReference type="SUPFAM" id="SSF52096">
    <property type="entry name" value="ClpP/crotonase"/>
    <property type="match status" value="1"/>
</dbReference>
<name>A0ABV4HPE9_9GAMM</name>
<evidence type="ECO:0000256" key="4">
    <source>
        <dbReference type="ARBA" id="ARBA00022670"/>
    </source>
</evidence>
<evidence type="ECO:0000256" key="1">
    <source>
        <dbReference type="ARBA" id="ARBA00004496"/>
    </source>
</evidence>
<dbReference type="InterPro" id="IPR028204">
    <property type="entry name" value="Tricorn_C1"/>
</dbReference>
<reference evidence="9 10" key="1">
    <citation type="submission" date="2024-07" db="EMBL/GenBank/DDBJ databases">
        <title>Luteimonas salilacus sp. nov., isolated from the shore soil of Salt Lake in Tibet of China.</title>
        <authorList>
            <person name="Zhang X."/>
            <person name="Li A."/>
        </authorList>
    </citation>
    <scope>NUCLEOTIDE SEQUENCE [LARGE SCALE GENOMIC DNA]</scope>
    <source>
        <strain evidence="9 10">B3-2-R+30</strain>
    </source>
</reference>
<keyword evidence="4 7" id="KW-0645">Protease</keyword>
<feature type="domain" description="Tail specific protease" evidence="8">
    <location>
        <begin position="820"/>
        <end position="1012"/>
    </location>
</feature>
<evidence type="ECO:0000313" key="9">
    <source>
        <dbReference type="EMBL" id="MEZ0474614.1"/>
    </source>
</evidence>
<comment type="subcellular location">
    <subcellularLocation>
        <location evidence="1 7">Cytoplasm</location>
    </subcellularLocation>
</comment>
<keyword evidence="10" id="KW-1185">Reference proteome</keyword>
<evidence type="ECO:0000256" key="6">
    <source>
        <dbReference type="ARBA" id="ARBA00022825"/>
    </source>
</evidence>
<evidence type="ECO:0000313" key="10">
    <source>
        <dbReference type="Proteomes" id="UP001566331"/>
    </source>
</evidence>
<keyword evidence="3 7" id="KW-0963">Cytoplasm</keyword>
<dbReference type="SUPFAM" id="SSF69304">
    <property type="entry name" value="Tricorn protease N-terminal domain"/>
    <property type="match status" value="1"/>
</dbReference>
<evidence type="ECO:0000256" key="5">
    <source>
        <dbReference type="ARBA" id="ARBA00022801"/>
    </source>
</evidence>
<dbReference type="InterPro" id="IPR036034">
    <property type="entry name" value="PDZ_sf"/>
</dbReference>
<dbReference type="Gene3D" id="3.30.750.44">
    <property type="match status" value="1"/>
</dbReference>
<comment type="similarity">
    <text evidence="2 7">Belongs to the peptidase S41B family.</text>
</comment>
<dbReference type="PIRSF" id="PIRSF036421">
    <property type="entry name" value="Tricorn_protease"/>
    <property type="match status" value="1"/>
</dbReference>
<keyword evidence="6 7" id="KW-0720">Serine protease</keyword>
<dbReference type="InterPro" id="IPR005151">
    <property type="entry name" value="Tail-specific_protease"/>
</dbReference>
<dbReference type="Gene3D" id="3.90.226.10">
    <property type="entry name" value="2-enoyl-CoA Hydratase, Chain A, domain 1"/>
    <property type="match status" value="1"/>
</dbReference>
<dbReference type="PANTHER" id="PTHR43253">
    <property type="entry name" value="TRICORN PROTEASE HOMOLOG 2-RELATED"/>
    <property type="match status" value="1"/>
</dbReference>
<dbReference type="SUPFAM" id="SSF50156">
    <property type="entry name" value="PDZ domain-like"/>
    <property type="match status" value="1"/>
</dbReference>
<dbReference type="Pfam" id="PF26550">
    <property type="entry name" value="Tricorn_2nd"/>
    <property type="match status" value="1"/>
</dbReference>
<evidence type="ECO:0000259" key="8">
    <source>
        <dbReference type="SMART" id="SM00245"/>
    </source>
</evidence>
<sequence length="1047" mass="115218">MFASFAAPAADTRLLRFPDICRDQVAFVQAGDLHVVAASGGVATRLTSHPGQELYPKFSPDCRRIAFSAEYDGTRQVFVIAADGGEPRQLTWYNDAGLLPPRGGSDYRVLDWTPDAQHVLVLANRTPHGNRSGRPYLVPVEGGMERPLPPPESGGGMLSPDGRQYVYTPIDRDFRSWKRYRGGRAPDVWVYDLAHDSARRLTDHRASDAQPMWLHDTVYFASDRDGTVNLHALAAGGGEPERVTHFDTMDVLWPSAGRDAIVFERDGWLWRFDPASRQAARIPIQVPDAFRHAARASRPVAKYVESFVLDHGGDRAVFGARGEVLDLQTRSGAVENLTATAAAREHGVALSPDGQQVAYLSDASGEYELYVRSLADGAVRQLTRDGRVWRFTPAWSPDGRWLAYADHSRRLFIVDVATGLVREVDRDDFADITDHAWSPDGRWLAYTRRNAARLDQVWLYSIEDGSRHAVTEPASSAFSPAFDPTGRWLYVLSKRDFRLTMSAYEENFVPTAATRVYAIGLTDDAPAWTGAKTATASRIPVDRSLRIDPAGMVDRVHALPVAPGDYRMLHATGDAVFFLSGSEDDAEADGATLRMIAIGAKQDASVVEGIRSYALSGDGRSALVRRGEAFALVPARPQQDFAAGALDVSALTIQLQPRSEWRQSFDDAWRIMRDWFYDPDMHGGMARWRALRTRYGGWAAQVAHRADLDHVLQELTGELEASHLYVDRGDQPTVPRRDGGLLGAEIEADPSGYFRIASIFPGESWHENTRSPLAGLANDGDYILAVDGVDTREASNIYQLLQGKGNQRIRLRLNATPGETGARDVTLQTIVSEHGLRKLAWVRERRALVDGLSGGRIGYIHVPNTGETGYGALLQGLLAYHGKEALIIDNRYNGGGLVPDRMIELLARRPMKHWRRRDQPLQSTPQLSHDGPKAMLVNGSSASGGDTFAYYFRQLGLGPLVGTRTWGGTIAIDGNPKLSDGGRVQVASARSLGLDGRWVIENEGVVPDIEAIDRPDMQVAGRDPSVETAVSLLLDALENPDGRQESR</sequence>
<protein>
    <recommendedName>
        <fullName evidence="7">Tricorn protease homolog</fullName>
        <ecNumber evidence="7">3.4.21.-</ecNumber>
    </recommendedName>
</protein>
<dbReference type="Pfam" id="PF03572">
    <property type="entry name" value="Peptidase_S41"/>
    <property type="match status" value="1"/>
</dbReference>
<accession>A0ABV4HPE9</accession>
<dbReference type="Pfam" id="PF14684">
    <property type="entry name" value="Tricorn_C1"/>
    <property type="match status" value="1"/>
</dbReference>
<dbReference type="InterPro" id="IPR029045">
    <property type="entry name" value="ClpP/crotonase-like_dom_sf"/>
</dbReference>
<organism evidence="9 10">
    <name type="scientific">Luteimonas salinilitoris</name>
    <dbReference type="NCBI Taxonomy" id="3237697"/>
    <lineage>
        <taxon>Bacteria</taxon>
        <taxon>Pseudomonadati</taxon>
        <taxon>Pseudomonadota</taxon>
        <taxon>Gammaproteobacteria</taxon>
        <taxon>Lysobacterales</taxon>
        <taxon>Lysobacteraceae</taxon>
        <taxon>Luteimonas</taxon>
    </lineage>
</organism>
<dbReference type="EMBL" id="JBFWIC010000008">
    <property type="protein sequence ID" value="MEZ0474614.1"/>
    <property type="molecule type" value="Genomic_DNA"/>
</dbReference>
<gene>
    <name evidence="9" type="ORF">AB6713_08275</name>
</gene>
<dbReference type="InterPro" id="IPR029414">
    <property type="entry name" value="Tricorn_PDZ"/>
</dbReference>